<keyword evidence="2" id="KW-1185">Reference proteome</keyword>
<sequence>MKTLRRALAGLVAASLLAFGTTGCIRVWWHSAPENDAAPSVSPTPDLRQALLDSTKVFDGGNFAFTLTGGSEDMAGVEDAASNSAAVKALFEIDGEPGTLEFILIDEDLWVRIDYGDKLNRTMGIDAWSDKYLLIDQTRAPDLLDPPGESDESDPASAAALFRTATDVRDTGAGTYRGTVDLGKVTDSMLLDEAMHEALGAAAASIPFEARIDAEGRLVELSISTPAAGEIEARNIKIVYSQFGTATPPRRPTAAQSMRAPDAAYELLTD</sequence>
<evidence type="ECO:0008006" key="3">
    <source>
        <dbReference type="Google" id="ProtNLM"/>
    </source>
</evidence>
<reference evidence="1" key="1">
    <citation type="submission" date="2020-08" db="EMBL/GenBank/DDBJ databases">
        <title>Whole genome shotgun sequence of Polymorphospora rubra NBRC 101157.</title>
        <authorList>
            <person name="Komaki H."/>
            <person name="Tamura T."/>
        </authorList>
    </citation>
    <scope>NUCLEOTIDE SEQUENCE</scope>
    <source>
        <strain evidence="1">NBRC 101157</strain>
    </source>
</reference>
<dbReference type="Proteomes" id="UP000680866">
    <property type="component" value="Chromosome"/>
</dbReference>
<dbReference type="Gene3D" id="2.50.20.20">
    <property type="match status" value="1"/>
</dbReference>
<accession>A0A810N2J5</accession>
<dbReference type="KEGG" id="pry:Prubr_34400"/>
<dbReference type="AlphaFoldDB" id="A0A810N2J5"/>
<proteinExistence type="predicted"/>
<organism evidence="1 2">
    <name type="scientific">Polymorphospora rubra</name>
    <dbReference type="NCBI Taxonomy" id="338584"/>
    <lineage>
        <taxon>Bacteria</taxon>
        <taxon>Bacillati</taxon>
        <taxon>Actinomycetota</taxon>
        <taxon>Actinomycetes</taxon>
        <taxon>Micromonosporales</taxon>
        <taxon>Micromonosporaceae</taxon>
        <taxon>Polymorphospora</taxon>
    </lineage>
</organism>
<gene>
    <name evidence="1" type="ORF">Prubr_34400</name>
</gene>
<name>A0A810N2J5_9ACTN</name>
<dbReference type="RefSeq" id="WP_212826527.1">
    <property type="nucleotide sequence ID" value="NZ_AP023359.1"/>
</dbReference>
<evidence type="ECO:0000313" key="1">
    <source>
        <dbReference type="EMBL" id="BCJ66419.1"/>
    </source>
</evidence>
<protein>
    <recommendedName>
        <fullName evidence="3">LppX_LprAFG lipoprotein</fullName>
    </recommendedName>
</protein>
<dbReference type="PROSITE" id="PS51257">
    <property type="entry name" value="PROKAR_LIPOPROTEIN"/>
    <property type="match status" value="1"/>
</dbReference>
<dbReference type="EMBL" id="AP023359">
    <property type="protein sequence ID" value="BCJ66419.1"/>
    <property type="molecule type" value="Genomic_DNA"/>
</dbReference>
<evidence type="ECO:0000313" key="2">
    <source>
        <dbReference type="Proteomes" id="UP000680866"/>
    </source>
</evidence>